<proteinExistence type="predicted"/>
<feature type="transmembrane region" description="Helical" evidence="1">
    <location>
        <begin position="103"/>
        <end position="125"/>
    </location>
</feature>
<evidence type="ECO:0000313" key="3">
    <source>
        <dbReference type="Proteomes" id="UP000307380"/>
    </source>
</evidence>
<feature type="transmembrane region" description="Helical" evidence="1">
    <location>
        <begin position="20"/>
        <end position="37"/>
    </location>
</feature>
<comment type="caution">
    <text evidence="2">The sequence shown here is derived from an EMBL/GenBank/DDBJ whole genome shotgun (WGS) entry which is preliminary data.</text>
</comment>
<reference evidence="2 3" key="1">
    <citation type="submission" date="2019-04" db="EMBL/GenBank/DDBJ databases">
        <authorList>
            <person name="Jiang L."/>
        </authorList>
    </citation>
    <scope>NUCLEOTIDE SEQUENCE [LARGE SCALE GENOMIC DNA]</scope>
    <source>
        <strain evidence="2 3">YIM 131861</strain>
    </source>
</reference>
<organism evidence="2 3">
    <name type="scientific">Orlajensenia flava</name>
    <dbReference type="NCBI Taxonomy" id="2565934"/>
    <lineage>
        <taxon>Bacteria</taxon>
        <taxon>Bacillati</taxon>
        <taxon>Actinomycetota</taxon>
        <taxon>Actinomycetes</taxon>
        <taxon>Micrococcales</taxon>
        <taxon>Microbacteriaceae</taxon>
        <taxon>Orlajensenia</taxon>
    </lineage>
</organism>
<feature type="transmembrane region" description="Helical" evidence="1">
    <location>
        <begin position="43"/>
        <end position="63"/>
    </location>
</feature>
<accession>A0A4S4FY36</accession>
<keyword evidence="1" id="KW-0812">Transmembrane</keyword>
<evidence type="ECO:0000313" key="2">
    <source>
        <dbReference type="EMBL" id="THG34925.1"/>
    </source>
</evidence>
<name>A0A4S4FY36_9MICO</name>
<gene>
    <name evidence="2" type="ORF">E6C70_02230</name>
</gene>
<dbReference type="Proteomes" id="UP000307380">
    <property type="component" value="Unassembled WGS sequence"/>
</dbReference>
<keyword evidence="1" id="KW-0472">Membrane</keyword>
<keyword evidence="3" id="KW-1185">Reference proteome</keyword>
<sequence>MRSLGRDGEWKWADGFPWLYLVWGLAAGAAVIVYALLPSESVVPHLVLFAAMVPAGMFIVRRITNVPASTSRYRWKIAWLVAVGVLMFGGIFLAGTVGHGGGAFWLSCVAAILLLLVVSSGAWFVDGDLLHEAAADPELPPPLAG</sequence>
<feature type="transmembrane region" description="Helical" evidence="1">
    <location>
        <begin position="75"/>
        <end position="97"/>
    </location>
</feature>
<dbReference type="RefSeq" id="WP_136421833.1">
    <property type="nucleotide sequence ID" value="NZ_SSSN01000003.1"/>
</dbReference>
<protein>
    <submittedName>
        <fullName evidence="2">Uncharacterized protein</fullName>
    </submittedName>
</protein>
<dbReference type="EMBL" id="SSSN01000003">
    <property type="protein sequence ID" value="THG34925.1"/>
    <property type="molecule type" value="Genomic_DNA"/>
</dbReference>
<evidence type="ECO:0000256" key="1">
    <source>
        <dbReference type="SAM" id="Phobius"/>
    </source>
</evidence>
<dbReference type="AlphaFoldDB" id="A0A4S4FY36"/>
<keyword evidence="1" id="KW-1133">Transmembrane helix</keyword>